<evidence type="ECO:0000313" key="3">
    <source>
        <dbReference type="Proteomes" id="UP000489600"/>
    </source>
</evidence>
<name>A0A565BQY1_9BRAS</name>
<dbReference type="EMBL" id="CABITT030000005">
    <property type="protein sequence ID" value="VVB03787.1"/>
    <property type="molecule type" value="Genomic_DNA"/>
</dbReference>
<keyword evidence="3" id="KW-1185">Reference proteome</keyword>
<reference evidence="2" key="1">
    <citation type="submission" date="2019-07" db="EMBL/GenBank/DDBJ databases">
        <authorList>
            <person name="Dittberner H."/>
        </authorList>
    </citation>
    <scope>NUCLEOTIDE SEQUENCE [LARGE SCALE GENOMIC DNA]</scope>
</reference>
<evidence type="ECO:0000256" key="1">
    <source>
        <dbReference type="SAM" id="MobiDB-lite"/>
    </source>
</evidence>
<accession>A0A565BQY1</accession>
<organism evidence="2 3">
    <name type="scientific">Arabis nemorensis</name>
    <dbReference type="NCBI Taxonomy" id="586526"/>
    <lineage>
        <taxon>Eukaryota</taxon>
        <taxon>Viridiplantae</taxon>
        <taxon>Streptophyta</taxon>
        <taxon>Embryophyta</taxon>
        <taxon>Tracheophyta</taxon>
        <taxon>Spermatophyta</taxon>
        <taxon>Magnoliopsida</taxon>
        <taxon>eudicotyledons</taxon>
        <taxon>Gunneridae</taxon>
        <taxon>Pentapetalae</taxon>
        <taxon>rosids</taxon>
        <taxon>malvids</taxon>
        <taxon>Brassicales</taxon>
        <taxon>Brassicaceae</taxon>
        <taxon>Arabideae</taxon>
        <taxon>Arabis</taxon>
    </lineage>
</organism>
<feature type="compositionally biased region" description="Basic and acidic residues" evidence="1">
    <location>
        <begin position="99"/>
        <end position="120"/>
    </location>
</feature>
<sequence length="145" mass="15568">MEDGFKMISSMFGGFETRIKGVESFLNSHGCNERGDFGGDDYSPRTRVWTQGDCSGGGGGQKDVVEASNEPVAEASKEPVAEATNEPVAEATNEPMAEALKEPVAEASKEPEDQAEVGEKRVKKRAATLRTPYMAQNPAKKGKKN</sequence>
<gene>
    <name evidence="2" type="ORF">ANE_LOCUS14231</name>
</gene>
<evidence type="ECO:0000313" key="2">
    <source>
        <dbReference type="EMBL" id="VVB03787.1"/>
    </source>
</evidence>
<feature type="region of interest" description="Disordered" evidence="1">
    <location>
        <begin position="36"/>
        <end position="145"/>
    </location>
</feature>
<comment type="caution">
    <text evidence="2">The sequence shown here is derived from an EMBL/GenBank/DDBJ whole genome shotgun (WGS) entry which is preliminary data.</text>
</comment>
<proteinExistence type="predicted"/>
<dbReference type="Proteomes" id="UP000489600">
    <property type="component" value="Unassembled WGS sequence"/>
</dbReference>
<dbReference type="AlphaFoldDB" id="A0A565BQY1"/>
<protein>
    <submittedName>
        <fullName evidence="2">Uncharacterized protein</fullName>
    </submittedName>
</protein>